<feature type="transmembrane region" description="Helical" evidence="1">
    <location>
        <begin position="519"/>
        <end position="540"/>
    </location>
</feature>
<keyword evidence="1" id="KW-1133">Transmembrane helix</keyword>
<name>A0ABT3FYA1_9BACT</name>
<feature type="transmembrane region" description="Helical" evidence="1">
    <location>
        <begin position="59"/>
        <end position="80"/>
    </location>
</feature>
<evidence type="ECO:0000256" key="1">
    <source>
        <dbReference type="SAM" id="Phobius"/>
    </source>
</evidence>
<feature type="transmembrane region" description="Helical" evidence="1">
    <location>
        <begin position="399"/>
        <end position="417"/>
    </location>
</feature>
<evidence type="ECO:0000313" key="2">
    <source>
        <dbReference type="EMBL" id="MCW1912565.1"/>
    </source>
</evidence>
<reference evidence="2" key="1">
    <citation type="submission" date="2022-10" db="EMBL/GenBank/DDBJ databases">
        <title>Luteolibacter sp. GHJ8, whole genome shotgun sequencing project.</title>
        <authorList>
            <person name="Zhao G."/>
            <person name="Shen L."/>
        </authorList>
    </citation>
    <scope>NUCLEOTIDE SEQUENCE</scope>
    <source>
        <strain evidence="2">GHJ8</strain>
    </source>
</reference>
<gene>
    <name evidence="2" type="ORF">OJ996_03200</name>
</gene>
<keyword evidence="1" id="KW-0472">Membrane</keyword>
<evidence type="ECO:0000313" key="3">
    <source>
        <dbReference type="Proteomes" id="UP001165653"/>
    </source>
</evidence>
<proteinExistence type="predicted"/>
<dbReference type="RefSeq" id="WP_264511090.1">
    <property type="nucleotide sequence ID" value="NZ_JAPDDR010000002.1"/>
</dbReference>
<protein>
    <submittedName>
        <fullName evidence="2">Uncharacterized protein</fullName>
    </submittedName>
</protein>
<feature type="transmembrane region" description="Helical" evidence="1">
    <location>
        <begin position="587"/>
        <end position="605"/>
    </location>
</feature>
<organism evidence="2 3">
    <name type="scientific">Luteolibacter rhizosphaerae</name>
    <dbReference type="NCBI Taxonomy" id="2989719"/>
    <lineage>
        <taxon>Bacteria</taxon>
        <taxon>Pseudomonadati</taxon>
        <taxon>Verrucomicrobiota</taxon>
        <taxon>Verrucomicrobiia</taxon>
        <taxon>Verrucomicrobiales</taxon>
        <taxon>Verrucomicrobiaceae</taxon>
        <taxon>Luteolibacter</taxon>
    </lineage>
</organism>
<accession>A0ABT3FYA1</accession>
<comment type="caution">
    <text evidence="2">The sequence shown here is derived from an EMBL/GenBank/DDBJ whole genome shotgun (WGS) entry which is preliminary data.</text>
</comment>
<feature type="transmembrane region" description="Helical" evidence="1">
    <location>
        <begin position="547"/>
        <end position="567"/>
    </location>
</feature>
<dbReference type="Proteomes" id="UP001165653">
    <property type="component" value="Unassembled WGS sequence"/>
</dbReference>
<keyword evidence="3" id="KW-1185">Reference proteome</keyword>
<feature type="transmembrane region" description="Helical" evidence="1">
    <location>
        <begin position="481"/>
        <end position="499"/>
    </location>
</feature>
<feature type="transmembrane region" description="Helical" evidence="1">
    <location>
        <begin position="442"/>
        <end position="460"/>
    </location>
</feature>
<dbReference type="EMBL" id="JAPDDR010000002">
    <property type="protein sequence ID" value="MCW1912565.1"/>
    <property type="molecule type" value="Genomic_DNA"/>
</dbReference>
<keyword evidence="1" id="KW-0812">Transmembrane</keyword>
<sequence length="651" mass="71023">MSDSDPRLETFLNLATRNLDADPPARDEARDELLVRVLSAEEAGDAANRLKDRKPGRTWIHAGIAFGALIILGTIAGILIHGTVKEMWSLKNLSAGKLELDEIEIRPESERDFVSARLAEDLPIQLRNVERLVQERPEDRGLFEEYVGLSVQANNTLPPNYRETWQRIDPGNGAWLLRESMMRADRAFKGSGGSGPVTDETAFTEALVLLKQAADAGRFESHAADLRRRRMASLPEPETLADEARAMLLSISTHDISWSRIQQFCGAIIREQSKRLADANNKEGLRELIRVWRELSLHLGTRSSTLLDSVTALGFTIHGKEALLDAATRLGMVEEQDRLNAVDDLGTEASSIFRASPHRKSMSWMAGGSGLASPPPDVAGNPALFTAGRGVEYALVDRLYALGSGVLCLLLLAIAGVEGIRRGMVLNAVADGLAPLFRPADTAWILGLGLLVPVAYYWVITRFTSLGCRDIGAIYYPIPPSALQTLAGLLLIWACLQTLVRWRVVKRISFLGARAGLRIDLATVVLLGLLVAAIGGVRWLGKNEEDYLKAMAAACGLPFLWLVWQAGVVLLAPRAAALPGILCARKLVPPLVLLTGALLASVPLLRGIERDWLRQDTLGRAPRGGGGITMAEELSVRWIAERFEKALAEKP</sequence>